<comment type="cofactor">
    <cofactor evidence="1">
        <name>heme</name>
        <dbReference type="ChEBI" id="CHEBI:30413"/>
    </cofactor>
</comment>
<reference evidence="9 10" key="1">
    <citation type="submission" date="2019-04" db="EMBL/GenBank/DDBJ databases">
        <title>Friends and foes A comparative genomics studyof 23 Aspergillus species from section Flavi.</title>
        <authorList>
            <consortium name="DOE Joint Genome Institute"/>
            <person name="Kjaerbolling I."/>
            <person name="Vesth T."/>
            <person name="Frisvad J.C."/>
            <person name="Nybo J.L."/>
            <person name="Theobald S."/>
            <person name="Kildgaard S."/>
            <person name="Isbrandt T."/>
            <person name="Kuo A."/>
            <person name="Sato A."/>
            <person name="Lyhne E.K."/>
            <person name="Kogle M.E."/>
            <person name="Wiebenga A."/>
            <person name="Kun R.S."/>
            <person name="Lubbers R.J."/>
            <person name="Makela M.R."/>
            <person name="Barry K."/>
            <person name="Chovatia M."/>
            <person name="Clum A."/>
            <person name="Daum C."/>
            <person name="Haridas S."/>
            <person name="He G."/>
            <person name="LaButti K."/>
            <person name="Lipzen A."/>
            <person name="Mondo S."/>
            <person name="Riley R."/>
            <person name="Salamov A."/>
            <person name="Simmons B.A."/>
            <person name="Magnuson J.K."/>
            <person name="Henrissat B."/>
            <person name="Mortensen U.H."/>
            <person name="Larsen T.O."/>
            <person name="Devries R.P."/>
            <person name="Grigoriev I.V."/>
            <person name="Machida M."/>
            <person name="Baker S.E."/>
            <person name="Andersen M.R."/>
        </authorList>
    </citation>
    <scope>NUCLEOTIDE SEQUENCE [LARGE SCALE GENOMIC DNA]</scope>
    <source>
        <strain evidence="9 10">IBT 29228</strain>
    </source>
</reference>
<dbReference type="Proteomes" id="UP000326198">
    <property type="component" value="Unassembled WGS sequence"/>
</dbReference>
<keyword evidence="6" id="KW-0408">Iron</keyword>
<dbReference type="GO" id="GO:0004497">
    <property type="term" value="F:monooxygenase activity"/>
    <property type="evidence" value="ECO:0007669"/>
    <property type="project" value="UniProtKB-KW"/>
</dbReference>
<keyword evidence="10" id="KW-1185">Reference proteome</keyword>
<dbReference type="GO" id="GO:0046872">
    <property type="term" value="F:metal ion binding"/>
    <property type="evidence" value="ECO:0007669"/>
    <property type="project" value="UniProtKB-KW"/>
</dbReference>
<evidence type="ECO:0000256" key="4">
    <source>
        <dbReference type="ARBA" id="ARBA00022723"/>
    </source>
</evidence>
<proteinExistence type="inferred from homology"/>
<gene>
    <name evidence="9" type="ORF">BDV26DRAFT_292216</name>
</gene>
<sequence>MKTPTHPNAIPIPYRSGSDVGPAPGRISPVQSLWITFARTLAVFNITKAIRDGKEVDIMQPKFQAGLISHPEPFDIDIKPRSAGHEELILIGKKQHPWEESHAEELRLAITVGGV</sequence>
<evidence type="ECO:0000256" key="1">
    <source>
        <dbReference type="ARBA" id="ARBA00001971"/>
    </source>
</evidence>
<evidence type="ECO:0000313" key="9">
    <source>
        <dbReference type="EMBL" id="KAE8378399.1"/>
    </source>
</evidence>
<dbReference type="AlphaFoldDB" id="A0A5N7B9H8"/>
<dbReference type="OrthoDB" id="2789670at2759"/>
<evidence type="ECO:0000256" key="6">
    <source>
        <dbReference type="ARBA" id="ARBA00023004"/>
    </source>
</evidence>
<organism evidence="9 10">
    <name type="scientific">Aspergillus bertholletiae</name>
    <dbReference type="NCBI Taxonomy" id="1226010"/>
    <lineage>
        <taxon>Eukaryota</taxon>
        <taxon>Fungi</taxon>
        <taxon>Dikarya</taxon>
        <taxon>Ascomycota</taxon>
        <taxon>Pezizomycotina</taxon>
        <taxon>Eurotiomycetes</taxon>
        <taxon>Eurotiomycetidae</taxon>
        <taxon>Eurotiales</taxon>
        <taxon>Aspergillaceae</taxon>
        <taxon>Aspergillus</taxon>
        <taxon>Aspergillus subgen. Circumdati</taxon>
    </lineage>
</organism>
<keyword evidence="4" id="KW-0479">Metal-binding</keyword>
<comment type="similarity">
    <text evidence="2">Belongs to the cytochrome P450 family.</text>
</comment>
<evidence type="ECO:0000256" key="3">
    <source>
        <dbReference type="ARBA" id="ARBA00022617"/>
    </source>
</evidence>
<accession>A0A5N7B9H8</accession>
<keyword evidence="3" id="KW-0349">Heme</keyword>
<evidence type="ECO:0000256" key="2">
    <source>
        <dbReference type="ARBA" id="ARBA00010617"/>
    </source>
</evidence>
<feature type="region of interest" description="Disordered" evidence="8">
    <location>
        <begin position="1"/>
        <end position="23"/>
    </location>
</feature>
<dbReference type="PANTHER" id="PTHR46300">
    <property type="entry name" value="P450, PUTATIVE (EUROFUNG)-RELATED-RELATED"/>
    <property type="match status" value="1"/>
</dbReference>
<protein>
    <submittedName>
        <fullName evidence="9">Uncharacterized protein</fullName>
    </submittedName>
</protein>
<dbReference type="EMBL" id="ML736208">
    <property type="protein sequence ID" value="KAE8378399.1"/>
    <property type="molecule type" value="Genomic_DNA"/>
</dbReference>
<name>A0A5N7B9H8_9EURO</name>
<evidence type="ECO:0000256" key="7">
    <source>
        <dbReference type="ARBA" id="ARBA00023033"/>
    </source>
</evidence>
<evidence type="ECO:0000256" key="8">
    <source>
        <dbReference type="SAM" id="MobiDB-lite"/>
    </source>
</evidence>
<keyword evidence="7" id="KW-0503">Monooxygenase</keyword>
<keyword evidence="5" id="KW-0560">Oxidoreductase</keyword>
<evidence type="ECO:0000256" key="5">
    <source>
        <dbReference type="ARBA" id="ARBA00023002"/>
    </source>
</evidence>
<evidence type="ECO:0000313" key="10">
    <source>
        <dbReference type="Proteomes" id="UP000326198"/>
    </source>
</evidence>
<dbReference type="InterPro" id="IPR050364">
    <property type="entry name" value="Cytochrome_P450_fung"/>
</dbReference>
<dbReference type="PANTHER" id="PTHR46300:SF7">
    <property type="entry name" value="P450, PUTATIVE (EUROFUNG)-RELATED"/>
    <property type="match status" value="1"/>
</dbReference>